<evidence type="ECO:0000313" key="4">
    <source>
        <dbReference type="EMBL" id="OGG26620.1"/>
    </source>
</evidence>
<evidence type="ECO:0000256" key="2">
    <source>
        <dbReference type="SAM" id="Phobius"/>
    </source>
</evidence>
<dbReference type="AlphaFoldDB" id="A0A1F6APJ3"/>
<name>A0A1F6APJ3_9BACT</name>
<keyword evidence="2" id="KW-1133">Transmembrane helix</keyword>
<feature type="transmembrane region" description="Helical" evidence="2">
    <location>
        <begin position="248"/>
        <end position="271"/>
    </location>
</feature>
<feature type="compositionally biased region" description="Low complexity" evidence="1">
    <location>
        <begin position="134"/>
        <end position="189"/>
    </location>
</feature>
<sequence length="289" mass="31089">MKNFVFIAFLIITLTFPDIVFATVVINEIMPNPSSGDDWIELYKTDQTEIDLSGWKIEDSTSVAKTFSDGTKIASASSYYQVMLSNRLNNGGDTVKLKDNNGNIINETTYSSNPGEGITLGRFPDGSSNWGILTSSTPNSSNSSLVPSSTPTPSITPTYTPTPKTNDTSTPKPNTPTNTPIPSATPTPNRILSPTPTPKITKTVTPTKAPNPTVPLTPTPTPTEKAGSVLGEQDNASTPSAGNQNKRGWIIVSILISLGFICIGIAVFLSFKTVARKRKFLELERDRFS</sequence>
<accession>A0A1F6APJ3</accession>
<evidence type="ECO:0000259" key="3">
    <source>
        <dbReference type="PROSITE" id="PS51841"/>
    </source>
</evidence>
<feature type="compositionally biased region" description="Pro residues" evidence="1">
    <location>
        <begin position="212"/>
        <end position="221"/>
    </location>
</feature>
<comment type="caution">
    <text evidence="4">The sequence shown here is derived from an EMBL/GenBank/DDBJ whole genome shotgun (WGS) entry which is preliminary data.</text>
</comment>
<protein>
    <recommendedName>
        <fullName evidence="3">LTD domain-containing protein</fullName>
    </recommendedName>
</protein>
<feature type="domain" description="LTD" evidence="3">
    <location>
        <begin position="17"/>
        <end position="112"/>
    </location>
</feature>
<dbReference type="SUPFAM" id="SSF74853">
    <property type="entry name" value="Lamin A/C globular tail domain"/>
    <property type="match status" value="1"/>
</dbReference>
<proteinExistence type="predicted"/>
<evidence type="ECO:0000313" key="5">
    <source>
        <dbReference type="Proteomes" id="UP000176609"/>
    </source>
</evidence>
<dbReference type="InterPro" id="IPR036415">
    <property type="entry name" value="Lamin_tail_dom_sf"/>
</dbReference>
<keyword evidence="2" id="KW-0472">Membrane</keyword>
<gene>
    <name evidence="4" type="ORF">A2960_00415</name>
</gene>
<dbReference type="Gene3D" id="2.60.40.1260">
    <property type="entry name" value="Lamin Tail domain"/>
    <property type="match status" value="1"/>
</dbReference>
<reference evidence="4 5" key="1">
    <citation type="journal article" date="2016" name="Nat. Commun.">
        <title>Thousands of microbial genomes shed light on interconnected biogeochemical processes in an aquifer system.</title>
        <authorList>
            <person name="Anantharaman K."/>
            <person name="Brown C.T."/>
            <person name="Hug L.A."/>
            <person name="Sharon I."/>
            <person name="Castelle C.J."/>
            <person name="Probst A.J."/>
            <person name="Thomas B.C."/>
            <person name="Singh A."/>
            <person name="Wilkins M.J."/>
            <person name="Karaoz U."/>
            <person name="Brodie E.L."/>
            <person name="Williams K.H."/>
            <person name="Hubbard S.S."/>
            <person name="Banfield J.F."/>
        </authorList>
    </citation>
    <scope>NUCLEOTIDE SEQUENCE [LARGE SCALE GENOMIC DNA]</scope>
</reference>
<dbReference type="EMBL" id="MFJR01000007">
    <property type="protein sequence ID" value="OGG26620.1"/>
    <property type="molecule type" value="Genomic_DNA"/>
</dbReference>
<evidence type="ECO:0000256" key="1">
    <source>
        <dbReference type="SAM" id="MobiDB-lite"/>
    </source>
</evidence>
<feature type="compositionally biased region" description="Low complexity" evidence="1">
    <location>
        <begin position="198"/>
        <end position="211"/>
    </location>
</feature>
<dbReference type="Pfam" id="PF00932">
    <property type="entry name" value="LTD"/>
    <property type="match status" value="1"/>
</dbReference>
<dbReference type="Proteomes" id="UP000176609">
    <property type="component" value="Unassembled WGS sequence"/>
</dbReference>
<feature type="region of interest" description="Disordered" evidence="1">
    <location>
        <begin position="129"/>
        <end position="226"/>
    </location>
</feature>
<dbReference type="InterPro" id="IPR001322">
    <property type="entry name" value="Lamin_tail_dom"/>
</dbReference>
<organism evidence="4 5">
    <name type="scientific">Candidatus Gottesmanbacteria bacterium RIFCSPLOWO2_01_FULL_39_12b</name>
    <dbReference type="NCBI Taxonomy" id="1798388"/>
    <lineage>
        <taxon>Bacteria</taxon>
        <taxon>Candidatus Gottesmaniibacteriota</taxon>
    </lineage>
</organism>
<keyword evidence="2" id="KW-0812">Transmembrane</keyword>
<dbReference type="PROSITE" id="PS51841">
    <property type="entry name" value="LTD"/>
    <property type="match status" value="1"/>
</dbReference>